<protein>
    <submittedName>
        <fullName evidence="1">Uncharacterized protein</fullName>
    </submittedName>
</protein>
<comment type="caution">
    <text evidence="1">The sequence shown here is derived from an EMBL/GenBank/DDBJ whole genome shotgun (WGS) entry which is preliminary data.</text>
</comment>
<dbReference type="RefSeq" id="WP_041579390.1">
    <property type="nucleotide sequence ID" value="NZ_CAJXAW010000060.1"/>
</dbReference>
<organism evidence="1 2">
    <name type="scientific">Zunongwangia profunda</name>
    <dbReference type="NCBI Taxonomy" id="398743"/>
    <lineage>
        <taxon>Bacteria</taxon>
        <taxon>Pseudomonadati</taxon>
        <taxon>Bacteroidota</taxon>
        <taxon>Flavobacteriia</taxon>
        <taxon>Flavobacteriales</taxon>
        <taxon>Flavobacteriaceae</taxon>
        <taxon>Zunongwangia</taxon>
    </lineage>
</organism>
<proteinExistence type="predicted"/>
<sequence length="193" mass="22574">MTATEYQDYLTPTMIENFGDLEVQSEWRAFQGLPYQYCPRVDIAVGPFNVAPSPNRTEEYNQIVRRDNISEFLREIYNLHIENIGDEWLNEVRIPEFERIIEKNQNARCLIAIEIENSSTKKHIMGSMVNAASLGRIGIGIAYNESVLRTFRRMLNYMGFLKRVEKNTYDTTNFLIVTKDQFEDIVTKNLDEE</sequence>
<reference evidence="1 2" key="1">
    <citation type="journal article" date="2018" name="Nat. Biotechnol.">
        <title>A standardized bacterial taxonomy based on genome phylogeny substantially revises the tree of life.</title>
        <authorList>
            <person name="Parks D.H."/>
            <person name="Chuvochina M."/>
            <person name="Waite D.W."/>
            <person name="Rinke C."/>
            <person name="Skarshewski A."/>
            <person name="Chaumeil P.A."/>
            <person name="Hugenholtz P."/>
        </authorList>
    </citation>
    <scope>NUCLEOTIDE SEQUENCE [LARGE SCALE GENOMIC DNA]</scope>
    <source>
        <strain evidence="1">UBA9359</strain>
    </source>
</reference>
<name>A0A3D5J4N2_9FLAO</name>
<evidence type="ECO:0000313" key="1">
    <source>
        <dbReference type="EMBL" id="HCV83045.1"/>
    </source>
</evidence>
<dbReference type="Proteomes" id="UP000264330">
    <property type="component" value="Unassembled WGS sequence"/>
</dbReference>
<dbReference type="AlphaFoldDB" id="A0A3D5J4N2"/>
<accession>A0A3D5J4N2</accession>
<evidence type="ECO:0000313" key="2">
    <source>
        <dbReference type="Proteomes" id="UP000264330"/>
    </source>
</evidence>
<gene>
    <name evidence="1" type="ORF">DGQ38_18565</name>
</gene>
<dbReference type="EMBL" id="DPMF01000423">
    <property type="protein sequence ID" value="HCV83045.1"/>
    <property type="molecule type" value="Genomic_DNA"/>
</dbReference>